<comment type="caution">
    <text evidence="7">The sequence shown here is derived from an EMBL/GenBank/DDBJ whole genome shotgun (WGS) entry which is preliminary data.</text>
</comment>
<evidence type="ECO:0000256" key="5">
    <source>
        <dbReference type="PROSITE-ProRule" id="PRU00335"/>
    </source>
</evidence>
<dbReference type="PANTHER" id="PTHR30055:SF151">
    <property type="entry name" value="TRANSCRIPTIONAL REGULATORY PROTEIN"/>
    <property type="match status" value="1"/>
</dbReference>
<dbReference type="Gene3D" id="1.10.10.60">
    <property type="entry name" value="Homeodomain-like"/>
    <property type="match status" value="1"/>
</dbReference>
<evidence type="ECO:0000256" key="1">
    <source>
        <dbReference type="ARBA" id="ARBA00022491"/>
    </source>
</evidence>
<sequence>MSTERRTPLDRKRVADTALKLLNETGLDGLTLRAIATALDVKAPALYWHFKDKQALLDEMATEMYRRMVAGAVLDPADTWVRRLTVMNRSLRAALLGYRDGARVFSGSRFTGVDHAVEMEQNLALLTGAGFTLVQAVRATTTAYSYTIGFVVEEQAVKPLPDERTAGYDLDERARLLARFPLSAEAGTELFDRHDEGFEEGLALIVAGVGVRYGVS</sequence>
<dbReference type="Pfam" id="PF02909">
    <property type="entry name" value="TetR_C_1"/>
    <property type="match status" value="1"/>
</dbReference>
<organism evidence="7 8">
    <name type="scientific">Streptomyces mangrovisoli</name>
    <dbReference type="NCBI Taxonomy" id="1428628"/>
    <lineage>
        <taxon>Bacteria</taxon>
        <taxon>Bacillati</taxon>
        <taxon>Actinomycetota</taxon>
        <taxon>Actinomycetes</taxon>
        <taxon>Kitasatosporales</taxon>
        <taxon>Streptomycetaceae</taxon>
        <taxon>Streptomyces</taxon>
    </lineage>
</organism>
<protein>
    <submittedName>
        <fullName evidence="7">TetR family transcriptional regulator</fullName>
    </submittedName>
</protein>
<keyword evidence="3 5" id="KW-0238">DNA-binding</keyword>
<dbReference type="GO" id="GO:0000976">
    <property type="term" value="F:transcription cis-regulatory region binding"/>
    <property type="evidence" value="ECO:0007669"/>
    <property type="project" value="TreeGrafter"/>
</dbReference>
<keyword evidence="1" id="KW-0678">Repressor</keyword>
<keyword evidence="8" id="KW-1185">Reference proteome</keyword>
<dbReference type="Proteomes" id="UP000034196">
    <property type="component" value="Unassembled WGS sequence"/>
</dbReference>
<dbReference type="STRING" id="1428628.WN71_030050"/>
<dbReference type="PROSITE" id="PS50977">
    <property type="entry name" value="HTH_TETR_2"/>
    <property type="match status" value="1"/>
</dbReference>
<dbReference type="AlphaFoldDB" id="A0A1J4NPB2"/>
<dbReference type="RefSeq" id="WP_046584870.1">
    <property type="nucleotide sequence ID" value="NZ_LAVA02000084.1"/>
</dbReference>
<dbReference type="InterPro" id="IPR036271">
    <property type="entry name" value="Tet_transcr_reg_TetR-rel_C_sf"/>
</dbReference>
<dbReference type="InterPro" id="IPR003012">
    <property type="entry name" value="Tet_transcr_reg_TetR"/>
</dbReference>
<dbReference type="PRINTS" id="PR00400">
    <property type="entry name" value="TETREPRESSOR"/>
</dbReference>
<evidence type="ECO:0000313" key="8">
    <source>
        <dbReference type="Proteomes" id="UP000034196"/>
    </source>
</evidence>
<dbReference type="InterPro" id="IPR001647">
    <property type="entry name" value="HTH_TetR"/>
</dbReference>
<dbReference type="OrthoDB" id="3819648at2"/>
<dbReference type="GO" id="GO:0046677">
    <property type="term" value="P:response to antibiotic"/>
    <property type="evidence" value="ECO:0007669"/>
    <property type="project" value="InterPro"/>
</dbReference>
<dbReference type="GO" id="GO:0045892">
    <property type="term" value="P:negative regulation of DNA-templated transcription"/>
    <property type="evidence" value="ECO:0007669"/>
    <property type="project" value="InterPro"/>
</dbReference>
<feature type="DNA-binding region" description="H-T-H motif" evidence="5">
    <location>
        <begin position="31"/>
        <end position="50"/>
    </location>
</feature>
<dbReference type="PANTHER" id="PTHR30055">
    <property type="entry name" value="HTH-TYPE TRANSCRIPTIONAL REGULATOR RUTR"/>
    <property type="match status" value="1"/>
</dbReference>
<evidence type="ECO:0000256" key="2">
    <source>
        <dbReference type="ARBA" id="ARBA00023015"/>
    </source>
</evidence>
<dbReference type="SUPFAM" id="SSF46689">
    <property type="entry name" value="Homeodomain-like"/>
    <property type="match status" value="1"/>
</dbReference>
<accession>A0A1J4NPB2</accession>
<feature type="domain" description="HTH tetR-type" evidence="6">
    <location>
        <begin position="8"/>
        <end position="68"/>
    </location>
</feature>
<reference evidence="7" key="1">
    <citation type="submission" date="2016-10" db="EMBL/GenBank/DDBJ databases">
        <title>Genome sequence of Streptomyces mangrovisoli MUSC 149.</title>
        <authorList>
            <person name="Lee L.-H."/>
            <person name="Ser H.-L."/>
        </authorList>
    </citation>
    <scope>NUCLEOTIDE SEQUENCE [LARGE SCALE GENOMIC DNA]</scope>
    <source>
        <strain evidence="7">MUSC 149</strain>
    </source>
</reference>
<proteinExistence type="predicted"/>
<keyword evidence="4" id="KW-0804">Transcription</keyword>
<name>A0A1J4NPB2_9ACTN</name>
<gene>
    <name evidence="7" type="ORF">WN71_030050</name>
</gene>
<evidence type="ECO:0000259" key="6">
    <source>
        <dbReference type="PROSITE" id="PS50977"/>
    </source>
</evidence>
<dbReference type="SUPFAM" id="SSF48498">
    <property type="entry name" value="Tetracyclin repressor-like, C-terminal domain"/>
    <property type="match status" value="1"/>
</dbReference>
<dbReference type="EMBL" id="LAVA02000084">
    <property type="protein sequence ID" value="OIJ64199.1"/>
    <property type="molecule type" value="Genomic_DNA"/>
</dbReference>
<dbReference type="Gene3D" id="1.10.357.10">
    <property type="entry name" value="Tetracycline Repressor, domain 2"/>
    <property type="match status" value="1"/>
</dbReference>
<dbReference type="InterPro" id="IPR004111">
    <property type="entry name" value="Repressor_TetR_C"/>
</dbReference>
<evidence type="ECO:0000256" key="3">
    <source>
        <dbReference type="ARBA" id="ARBA00023125"/>
    </source>
</evidence>
<dbReference type="GO" id="GO:0003700">
    <property type="term" value="F:DNA-binding transcription factor activity"/>
    <property type="evidence" value="ECO:0007669"/>
    <property type="project" value="TreeGrafter"/>
</dbReference>
<keyword evidence="2" id="KW-0805">Transcription regulation</keyword>
<evidence type="ECO:0000256" key="4">
    <source>
        <dbReference type="ARBA" id="ARBA00023163"/>
    </source>
</evidence>
<dbReference type="Pfam" id="PF00440">
    <property type="entry name" value="TetR_N"/>
    <property type="match status" value="1"/>
</dbReference>
<evidence type="ECO:0000313" key="7">
    <source>
        <dbReference type="EMBL" id="OIJ64199.1"/>
    </source>
</evidence>
<dbReference type="PRINTS" id="PR00455">
    <property type="entry name" value="HTHTETR"/>
</dbReference>
<dbReference type="InterPro" id="IPR009057">
    <property type="entry name" value="Homeodomain-like_sf"/>
</dbReference>
<dbReference type="InterPro" id="IPR050109">
    <property type="entry name" value="HTH-type_TetR-like_transc_reg"/>
</dbReference>